<evidence type="ECO:0000259" key="3">
    <source>
        <dbReference type="Pfam" id="PF19190"/>
    </source>
</evidence>
<accession>A0A412GLP4</accession>
<dbReference type="CDD" id="cd14948">
    <property type="entry name" value="BACON"/>
    <property type="match status" value="5"/>
</dbReference>
<feature type="domain" description="BACON" evidence="2">
    <location>
        <begin position="264"/>
        <end position="313"/>
    </location>
</feature>
<evidence type="ECO:0000313" key="5">
    <source>
        <dbReference type="Proteomes" id="UP000285864"/>
    </source>
</evidence>
<dbReference type="AlphaFoldDB" id="A0A412GLP4"/>
<feature type="domain" description="BACON" evidence="3">
    <location>
        <begin position="408"/>
        <end position="487"/>
    </location>
</feature>
<evidence type="ECO:0000259" key="2">
    <source>
        <dbReference type="Pfam" id="PF13004"/>
    </source>
</evidence>
<dbReference type="PROSITE" id="PS51257">
    <property type="entry name" value="PROKAR_LIPOPROTEIN"/>
    <property type="match status" value="1"/>
</dbReference>
<name>A0A412GLP4_9BACT</name>
<keyword evidence="5" id="KW-1185">Reference proteome</keyword>
<feature type="domain" description="BACON" evidence="2">
    <location>
        <begin position="85"/>
        <end position="136"/>
    </location>
</feature>
<feature type="region of interest" description="Disordered" evidence="1">
    <location>
        <begin position="571"/>
        <end position="592"/>
    </location>
</feature>
<dbReference type="Pfam" id="PF13004">
    <property type="entry name" value="BACON"/>
    <property type="match status" value="4"/>
</dbReference>
<sequence>MDTLFRWGKMHCMQKALFVLLSVVLVACSGEEKVNLPDEPETPEAEITLAEGTDKHPLLDASGGTVILHFTSTADWKATVGNVRASSWITVSPTSGKAGEASATISVAANDGTDERTASVFLDCGDSRETIVVSQKQKDALIVSRQSYELSAGESLIEVEVEANVTFEVEVSDTWIEQISTRSLEKSVLSFRILANDGYEKRSGSILVRSGELQETVRIYQEGKEKEVLLLSEDMVEVGALGGTVDVQLQSSVSYICKPVTEYTWVSEITSRAVSTHTLHFAVQPNDTYDMREARFVFIDETESISDTLTIRQYAADEILVPSDPIICEPESGTFSFEVSANISYDVTTDVSWLKQVVGRGMERSTLHFSVEENTGSAMREGNIILSGNGVERTVKVMQKGKEEAPYLIVSQEHFNILPEGGTVRFTVKANVPYRVNTDADWMVQAVSGSSDEIVFTVSANESTSSREATITVTSEDGNLVRTVQVVQEGEAVYLDVSPSNISATAEGGKFTFTVNSNTQYTFTCSDNSWISVDGNLIVIGANTSTSQRKGNVTVRAAELVRVIEITQAGKKEETPSAGGSIEDFTENEEDW</sequence>
<dbReference type="RefSeq" id="WP_118484465.1">
    <property type="nucleotide sequence ID" value="NZ_QRUU01000034.1"/>
</dbReference>
<dbReference type="Gene3D" id="2.60.40.10">
    <property type="entry name" value="Immunoglobulins"/>
    <property type="match status" value="6"/>
</dbReference>
<dbReference type="InterPro" id="IPR024361">
    <property type="entry name" value="BACON"/>
</dbReference>
<feature type="domain" description="BACON" evidence="2">
    <location>
        <begin position="169"/>
        <end position="222"/>
    </location>
</feature>
<organism evidence="4 5">
    <name type="scientific">Phocaeicola coprocola</name>
    <dbReference type="NCBI Taxonomy" id="310298"/>
    <lineage>
        <taxon>Bacteria</taxon>
        <taxon>Pseudomonadati</taxon>
        <taxon>Bacteroidota</taxon>
        <taxon>Bacteroidia</taxon>
        <taxon>Bacteroidales</taxon>
        <taxon>Bacteroidaceae</taxon>
        <taxon>Phocaeicola</taxon>
    </lineage>
</organism>
<gene>
    <name evidence="4" type="ORF">DWY20_08680</name>
</gene>
<proteinExistence type="predicted"/>
<protein>
    <recommendedName>
        <fullName evidence="2 3">BACON domain-containing protein</fullName>
    </recommendedName>
</protein>
<evidence type="ECO:0000313" key="4">
    <source>
        <dbReference type="EMBL" id="RGR95683.1"/>
    </source>
</evidence>
<evidence type="ECO:0000256" key="1">
    <source>
        <dbReference type="SAM" id="MobiDB-lite"/>
    </source>
</evidence>
<reference evidence="4 5" key="1">
    <citation type="submission" date="2018-08" db="EMBL/GenBank/DDBJ databases">
        <title>A genome reference for cultivated species of the human gut microbiota.</title>
        <authorList>
            <person name="Zou Y."/>
            <person name="Xue W."/>
            <person name="Luo G."/>
        </authorList>
    </citation>
    <scope>NUCLEOTIDE SEQUENCE [LARGE SCALE GENOMIC DNA]</scope>
    <source>
        <strain evidence="4 5">AF24-2</strain>
    </source>
</reference>
<dbReference type="EMBL" id="QRUU01000034">
    <property type="protein sequence ID" value="RGR95683.1"/>
    <property type="molecule type" value="Genomic_DNA"/>
</dbReference>
<dbReference type="Pfam" id="PF19190">
    <property type="entry name" value="BACON_2"/>
    <property type="match status" value="1"/>
</dbReference>
<dbReference type="Proteomes" id="UP000285864">
    <property type="component" value="Unassembled WGS sequence"/>
</dbReference>
<comment type="caution">
    <text evidence="4">The sequence shown here is derived from an EMBL/GenBank/DDBJ whole genome shotgun (WGS) entry which is preliminary data.</text>
</comment>
<dbReference type="InterPro" id="IPR013783">
    <property type="entry name" value="Ig-like_fold"/>
</dbReference>
<feature type="domain" description="BACON" evidence="2">
    <location>
        <begin position="346"/>
        <end position="400"/>
    </location>
</feature>